<organism evidence="1 2">
    <name type="scientific">Candidatus Desulfosporosinus infrequens</name>
    <dbReference type="NCBI Taxonomy" id="2043169"/>
    <lineage>
        <taxon>Bacteria</taxon>
        <taxon>Bacillati</taxon>
        <taxon>Bacillota</taxon>
        <taxon>Clostridia</taxon>
        <taxon>Eubacteriales</taxon>
        <taxon>Desulfitobacteriaceae</taxon>
        <taxon>Desulfosporosinus</taxon>
    </lineage>
</organism>
<reference evidence="2" key="1">
    <citation type="submission" date="2018-02" db="EMBL/GenBank/DDBJ databases">
        <authorList>
            <person name="Hausmann B."/>
        </authorList>
    </citation>
    <scope>NUCLEOTIDE SEQUENCE [LARGE SCALE GENOMIC DNA]</scope>
    <source>
        <strain evidence="2">Peat soil MAG SbF1</strain>
    </source>
</reference>
<evidence type="ECO:0000313" key="1">
    <source>
        <dbReference type="EMBL" id="SPF46424.1"/>
    </source>
</evidence>
<dbReference type="AlphaFoldDB" id="A0A2U3L3D1"/>
<evidence type="ECO:0000313" key="2">
    <source>
        <dbReference type="Proteomes" id="UP000238916"/>
    </source>
</evidence>
<accession>A0A2U3L3D1</accession>
<protein>
    <submittedName>
        <fullName evidence="1">Uncharacterized protein</fullName>
    </submittedName>
</protein>
<gene>
    <name evidence="1" type="ORF">SBF1_3600004</name>
</gene>
<dbReference type="Proteomes" id="UP000238916">
    <property type="component" value="Unassembled WGS sequence"/>
</dbReference>
<proteinExistence type="predicted"/>
<sequence>MSLENRLKFISRAFFGGLTMENPSFKKGGAKDGFFLGRNSRFSQNILEQAF</sequence>
<name>A0A2U3L3D1_9FIRM</name>
<dbReference type="EMBL" id="OMOF01000291">
    <property type="protein sequence ID" value="SPF46424.1"/>
    <property type="molecule type" value="Genomic_DNA"/>
</dbReference>